<gene>
    <name evidence="9" type="ORF">OL234_04425</name>
</gene>
<keyword evidence="4 7" id="KW-1133">Transmembrane helix</keyword>
<evidence type="ECO:0000256" key="5">
    <source>
        <dbReference type="ARBA" id="ARBA00023136"/>
    </source>
</evidence>
<dbReference type="EMBL" id="CP110232">
    <property type="protein sequence ID" value="WEG74146.1"/>
    <property type="molecule type" value="Genomic_DNA"/>
</dbReference>
<dbReference type="PANTHER" id="PTHR33885">
    <property type="entry name" value="PHAGE SHOCK PROTEIN C"/>
    <property type="match status" value="1"/>
</dbReference>
<feature type="compositionally biased region" description="Acidic residues" evidence="6">
    <location>
        <begin position="103"/>
        <end position="112"/>
    </location>
</feature>
<evidence type="ECO:0000256" key="3">
    <source>
        <dbReference type="ARBA" id="ARBA00022692"/>
    </source>
</evidence>
<organism evidence="9 10">
    <name type="scientific">Vagococcus intermedius</name>
    <dbReference type="NCBI Taxonomy" id="2991418"/>
    <lineage>
        <taxon>Bacteria</taxon>
        <taxon>Bacillati</taxon>
        <taxon>Bacillota</taxon>
        <taxon>Bacilli</taxon>
        <taxon>Lactobacillales</taxon>
        <taxon>Enterococcaceae</taxon>
        <taxon>Vagococcus</taxon>
    </lineage>
</organism>
<name>A0AAF0I8N0_9ENTE</name>
<keyword evidence="2" id="KW-1003">Cell membrane</keyword>
<protein>
    <submittedName>
        <fullName evidence="9">PspC domain-containing protein</fullName>
    </submittedName>
</protein>
<dbReference type="Pfam" id="PF04024">
    <property type="entry name" value="PspC"/>
    <property type="match status" value="1"/>
</dbReference>
<proteinExistence type="predicted"/>
<dbReference type="InterPro" id="IPR007168">
    <property type="entry name" value="Phageshock_PspC_N"/>
</dbReference>
<evidence type="ECO:0000313" key="9">
    <source>
        <dbReference type="EMBL" id="WEG74146.1"/>
    </source>
</evidence>
<dbReference type="GO" id="GO:0005886">
    <property type="term" value="C:plasma membrane"/>
    <property type="evidence" value="ECO:0007669"/>
    <property type="project" value="UniProtKB-SubCell"/>
</dbReference>
<evidence type="ECO:0000259" key="8">
    <source>
        <dbReference type="Pfam" id="PF04024"/>
    </source>
</evidence>
<dbReference type="InterPro" id="IPR052027">
    <property type="entry name" value="PspC"/>
</dbReference>
<dbReference type="Proteomes" id="UP001179647">
    <property type="component" value="Chromosome"/>
</dbReference>
<comment type="subcellular location">
    <subcellularLocation>
        <location evidence="1">Cell membrane</location>
        <topology evidence="1">Single-pass membrane protein</topology>
    </subcellularLocation>
</comment>
<evidence type="ECO:0000256" key="4">
    <source>
        <dbReference type="ARBA" id="ARBA00022989"/>
    </source>
</evidence>
<sequence>MSRKLTKSKNNIVVSGALGGIGEYLRIDPTIIRVIYIIMTFMSAGVPFVLYFLLMLVIPSSPSSDNYQDYGRTKNPYQGFHRYKDNQEFKSEKKMKPRKEAEKVEEDDWSDF</sequence>
<evidence type="ECO:0000256" key="7">
    <source>
        <dbReference type="SAM" id="Phobius"/>
    </source>
</evidence>
<dbReference type="KEGG" id="vie:OL234_04425"/>
<feature type="transmembrane region" description="Helical" evidence="7">
    <location>
        <begin position="34"/>
        <end position="58"/>
    </location>
</feature>
<feature type="compositionally biased region" description="Basic and acidic residues" evidence="6">
    <location>
        <begin position="82"/>
        <end position="102"/>
    </location>
</feature>
<keyword evidence="10" id="KW-1185">Reference proteome</keyword>
<evidence type="ECO:0000256" key="2">
    <source>
        <dbReference type="ARBA" id="ARBA00022475"/>
    </source>
</evidence>
<feature type="region of interest" description="Disordered" evidence="6">
    <location>
        <begin position="62"/>
        <end position="112"/>
    </location>
</feature>
<dbReference type="AlphaFoldDB" id="A0AAF0I8N0"/>
<evidence type="ECO:0000256" key="6">
    <source>
        <dbReference type="SAM" id="MobiDB-lite"/>
    </source>
</evidence>
<evidence type="ECO:0000256" key="1">
    <source>
        <dbReference type="ARBA" id="ARBA00004162"/>
    </source>
</evidence>
<feature type="domain" description="Phage shock protein PspC N-terminal" evidence="8">
    <location>
        <begin position="3"/>
        <end position="60"/>
    </location>
</feature>
<dbReference type="PANTHER" id="PTHR33885:SF3">
    <property type="entry name" value="PHAGE SHOCK PROTEIN C"/>
    <property type="match status" value="1"/>
</dbReference>
<reference evidence="9" key="1">
    <citation type="submission" date="2022-10" db="EMBL/GenBank/DDBJ databases">
        <title>Vagococcus sp. isolated from poultry meat.</title>
        <authorList>
            <person name="Johansson P."/>
            <person name="Bjorkroth J."/>
        </authorList>
    </citation>
    <scope>NUCLEOTIDE SEQUENCE</scope>
    <source>
        <strain evidence="9">STAA11</strain>
    </source>
</reference>
<keyword evidence="3 7" id="KW-0812">Transmembrane</keyword>
<accession>A0AAF0I8N0</accession>
<dbReference type="RefSeq" id="WP_275469945.1">
    <property type="nucleotide sequence ID" value="NZ_CP110232.1"/>
</dbReference>
<keyword evidence="5 7" id="KW-0472">Membrane</keyword>
<evidence type="ECO:0000313" key="10">
    <source>
        <dbReference type="Proteomes" id="UP001179647"/>
    </source>
</evidence>